<dbReference type="PANTHER" id="PTHR21716">
    <property type="entry name" value="TRANSMEMBRANE PROTEIN"/>
    <property type="match status" value="1"/>
</dbReference>
<evidence type="ECO:0000256" key="6">
    <source>
        <dbReference type="SAM" id="MobiDB-lite"/>
    </source>
</evidence>
<protein>
    <submittedName>
        <fullName evidence="8">Putative PurR-regulated permease PerM</fullName>
    </submittedName>
</protein>
<dbReference type="RefSeq" id="WP_341777833.1">
    <property type="nucleotide sequence ID" value="NZ_JAAMOX010000001.1"/>
</dbReference>
<dbReference type="AlphaFoldDB" id="A0A7X5QZ28"/>
<keyword evidence="4 7" id="KW-1133">Transmembrane helix</keyword>
<evidence type="ECO:0000313" key="9">
    <source>
        <dbReference type="Proteomes" id="UP000541033"/>
    </source>
</evidence>
<accession>A0A7X5QZ28</accession>
<keyword evidence="9" id="KW-1185">Reference proteome</keyword>
<evidence type="ECO:0000256" key="7">
    <source>
        <dbReference type="SAM" id="Phobius"/>
    </source>
</evidence>
<dbReference type="PANTHER" id="PTHR21716:SF64">
    <property type="entry name" value="AI-2 TRANSPORT PROTEIN TQSA"/>
    <property type="match status" value="1"/>
</dbReference>
<dbReference type="GO" id="GO:0016020">
    <property type="term" value="C:membrane"/>
    <property type="evidence" value="ECO:0007669"/>
    <property type="project" value="UniProtKB-SubCell"/>
</dbReference>
<evidence type="ECO:0000256" key="5">
    <source>
        <dbReference type="ARBA" id="ARBA00023136"/>
    </source>
</evidence>
<dbReference type="Pfam" id="PF01594">
    <property type="entry name" value="AI-2E_transport"/>
    <property type="match status" value="1"/>
</dbReference>
<organism evidence="8 9">
    <name type="scientific">Lysinibacter cavernae</name>
    <dbReference type="NCBI Taxonomy" id="1640652"/>
    <lineage>
        <taxon>Bacteria</taxon>
        <taxon>Bacillati</taxon>
        <taxon>Actinomycetota</taxon>
        <taxon>Actinomycetes</taxon>
        <taxon>Micrococcales</taxon>
        <taxon>Microbacteriaceae</taxon>
        <taxon>Lysinibacter</taxon>
    </lineage>
</organism>
<feature type="transmembrane region" description="Helical" evidence="7">
    <location>
        <begin position="131"/>
        <end position="157"/>
    </location>
</feature>
<feature type="transmembrane region" description="Helical" evidence="7">
    <location>
        <begin position="278"/>
        <end position="303"/>
    </location>
</feature>
<evidence type="ECO:0000256" key="1">
    <source>
        <dbReference type="ARBA" id="ARBA00004141"/>
    </source>
</evidence>
<sequence>MSWFRKRTSPQAQSGEADAPASALPAGVPEPSVGPSKLPTSPAAGVDQAAGIGAEAPSQSEALPDPSRWAASPRSALILAGLGGATLTAVGLWAIQSFFAPFFLALVLTICAHPIRVALERWGVARGFATGSVIAVVFALLALFVMALVVAFGQFAALLPQFGPQIMDIGAQIADWLKTIGLTQEQVSSIASGFDPGRIIGFVAALLGNVTNVTVGLVIILTSLILMAMDAVYVPLLMRQVARTRPHMVAALAGFATGVRRYMVATTALGVVQGVLNWVALVILGIPGAFLWGLLSFLCSYIPNIGYFIAIIPPIVFGLLVGGWPAVVAVIIIYGVINAVVQSLIQPRVVGNAVALGQTITFVSVLFWAVVIGPIGAILAIPLTLLVRAILIDSNPAAAWWRPVIGDLTETKRIMKDEDLNQKRAKNDKRGRQQ</sequence>
<evidence type="ECO:0000256" key="2">
    <source>
        <dbReference type="ARBA" id="ARBA00009773"/>
    </source>
</evidence>
<feature type="transmembrane region" description="Helical" evidence="7">
    <location>
        <begin position="76"/>
        <end position="95"/>
    </location>
</feature>
<proteinExistence type="inferred from homology"/>
<evidence type="ECO:0000313" key="8">
    <source>
        <dbReference type="EMBL" id="NIH52618.1"/>
    </source>
</evidence>
<dbReference type="EMBL" id="JAAMOX010000001">
    <property type="protein sequence ID" value="NIH52618.1"/>
    <property type="molecule type" value="Genomic_DNA"/>
</dbReference>
<feature type="transmembrane region" description="Helical" evidence="7">
    <location>
        <begin position="101"/>
        <end position="119"/>
    </location>
</feature>
<comment type="subcellular location">
    <subcellularLocation>
        <location evidence="1">Membrane</location>
        <topology evidence="1">Multi-pass membrane protein</topology>
    </subcellularLocation>
</comment>
<comment type="caution">
    <text evidence="8">The sequence shown here is derived from an EMBL/GenBank/DDBJ whole genome shotgun (WGS) entry which is preliminary data.</text>
</comment>
<keyword evidence="5 7" id="KW-0472">Membrane</keyword>
<reference evidence="8 9" key="1">
    <citation type="submission" date="2020-02" db="EMBL/GenBank/DDBJ databases">
        <title>Sequencing the genomes of 1000 actinobacteria strains.</title>
        <authorList>
            <person name="Klenk H.-P."/>
        </authorList>
    </citation>
    <scope>NUCLEOTIDE SEQUENCE [LARGE SCALE GENOMIC DNA]</scope>
    <source>
        <strain evidence="8 9">DSM 27960</strain>
    </source>
</reference>
<feature type="transmembrane region" description="Helical" evidence="7">
    <location>
        <begin position="315"/>
        <end position="345"/>
    </location>
</feature>
<name>A0A7X5QZ28_9MICO</name>
<dbReference type="InterPro" id="IPR002549">
    <property type="entry name" value="AI-2E-like"/>
</dbReference>
<feature type="region of interest" description="Disordered" evidence="6">
    <location>
        <begin position="1"/>
        <end position="50"/>
    </location>
</feature>
<dbReference type="GO" id="GO:0055085">
    <property type="term" value="P:transmembrane transport"/>
    <property type="evidence" value="ECO:0007669"/>
    <property type="project" value="TreeGrafter"/>
</dbReference>
<evidence type="ECO:0000256" key="3">
    <source>
        <dbReference type="ARBA" id="ARBA00022692"/>
    </source>
</evidence>
<gene>
    <name evidence="8" type="ORF">FHX76_000486</name>
</gene>
<feature type="transmembrane region" description="Helical" evidence="7">
    <location>
        <begin position="365"/>
        <end position="387"/>
    </location>
</feature>
<feature type="transmembrane region" description="Helical" evidence="7">
    <location>
        <begin position="215"/>
        <end position="237"/>
    </location>
</feature>
<dbReference type="Proteomes" id="UP000541033">
    <property type="component" value="Unassembled WGS sequence"/>
</dbReference>
<comment type="similarity">
    <text evidence="2">Belongs to the autoinducer-2 exporter (AI-2E) (TC 2.A.86) family.</text>
</comment>
<evidence type="ECO:0000256" key="4">
    <source>
        <dbReference type="ARBA" id="ARBA00022989"/>
    </source>
</evidence>
<keyword evidence="3 7" id="KW-0812">Transmembrane</keyword>